<accession>A0A0K2SGK3</accession>
<keyword evidence="3" id="KW-1185">Reference proteome</keyword>
<name>A0A0K2SGK3_LIMPI</name>
<dbReference type="Proteomes" id="UP000065807">
    <property type="component" value="Chromosome"/>
</dbReference>
<organism evidence="2 3">
    <name type="scientific">Limnochorda pilosa</name>
    <dbReference type="NCBI Taxonomy" id="1555112"/>
    <lineage>
        <taxon>Bacteria</taxon>
        <taxon>Bacillati</taxon>
        <taxon>Bacillota</taxon>
        <taxon>Limnochordia</taxon>
        <taxon>Limnochordales</taxon>
        <taxon>Limnochordaceae</taxon>
        <taxon>Limnochorda</taxon>
    </lineage>
</organism>
<dbReference type="EMBL" id="AP014924">
    <property type="protein sequence ID" value="BAS25979.1"/>
    <property type="molecule type" value="Genomic_DNA"/>
</dbReference>
<reference evidence="3" key="2">
    <citation type="journal article" date="2016" name="Int. J. Syst. Evol. Microbiol.">
        <title>Complete genome sequence and cell structure of Limnochorda pilosa, a Gram-negative spore-former within the phylum Firmicutes.</title>
        <authorList>
            <person name="Watanabe M."/>
            <person name="Kojima H."/>
            <person name="Fukui M."/>
        </authorList>
    </citation>
    <scope>NUCLEOTIDE SEQUENCE [LARGE SCALE GENOMIC DNA]</scope>
    <source>
        <strain evidence="3">HC45</strain>
    </source>
</reference>
<gene>
    <name evidence="2" type="ORF">LIP_0122</name>
</gene>
<dbReference type="AlphaFoldDB" id="A0A0K2SGK3"/>
<feature type="region of interest" description="Disordered" evidence="1">
    <location>
        <begin position="12"/>
        <end position="34"/>
    </location>
</feature>
<dbReference type="KEGG" id="lpil:LIP_0122"/>
<evidence type="ECO:0000313" key="2">
    <source>
        <dbReference type="EMBL" id="BAS25979.1"/>
    </source>
</evidence>
<sequence length="89" mass="10011">MNLVAMSSLYGGATGGYRDATPLLRDAGSPDEPEFEHPLVRVNIETGEVLIDLWPHTLTERRLRGERPAATITDRDIQKLMEEHQLRVS</sequence>
<reference evidence="3" key="1">
    <citation type="submission" date="2015-07" db="EMBL/GenBank/DDBJ databases">
        <title>Complete genome sequence and phylogenetic analysis of Limnochorda pilosa.</title>
        <authorList>
            <person name="Watanabe M."/>
            <person name="Kojima H."/>
            <person name="Fukui M."/>
        </authorList>
    </citation>
    <scope>NUCLEOTIDE SEQUENCE [LARGE SCALE GENOMIC DNA]</scope>
    <source>
        <strain evidence="3">HC45</strain>
    </source>
</reference>
<dbReference type="STRING" id="1555112.LIP_0122"/>
<evidence type="ECO:0000313" key="3">
    <source>
        <dbReference type="Proteomes" id="UP000065807"/>
    </source>
</evidence>
<proteinExistence type="predicted"/>
<evidence type="ECO:0000256" key="1">
    <source>
        <dbReference type="SAM" id="MobiDB-lite"/>
    </source>
</evidence>
<protein>
    <submittedName>
        <fullName evidence="2">Uncharacterized protein</fullName>
    </submittedName>
</protein>